<dbReference type="InterPro" id="IPR036249">
    <property type="entry name" value="Thioredoxin-like_sf"/>
</dbReference>
<dbReference type="Proteomes" id="UP000515733">
    <property type="component" value="Chromosome"/>
</dbReference>
<dbReference type="GO" id="GO:0005975">
    <property type="term" value="P:carbohydrate metabolic process"/>
    <property type="evidence" value="ECO:0007669"/>
    <property type="project" value="InterPro"/>
</dbReference>
<dbReference type="PANTHER" id="PTHR42899">
    <property type="entry name" value="SPERMATOGENESIS-ASSOCIATED PROTEIN 20"/>
    <property type="match status" value="1"/>
</dbReference>
<dbReference type="KEGG" id="doe:DENOEST_0319"/>
<dbReference type="InterPro" id="IPR012341">
    <property type="entry name" value="6hp_glycosidase-like_sf"/>
</dbReference>
<dbReference type="PIRSF" id="PIRSF006402">
    <property type="entry name" value="UCP006402_thioredoxin"/>
    <property type="match status" value="1"/>
</dbReference>
<proteinExistence type="predicted"/>
<organism evidence="2 3">
    <name type="scientific">Denitratisoma oestradiolicum</name>
    <dbReference type="NCBI Taxonomy" id="311182"/>
    <lineage>
        <taxon>Bacteria</taxon>
        <taxon>Pseudomonadati</taxon>
        <taxon>Pseudomonadota</taxon>
        <taxon>Betaproteobacteria</taxon>
        <taxon>Nitrosomonadales</taxon>
        <taxon>Sterolibacteriaceae</taxon>
        <taxon>Denitratisoma</taxon>
    </lineage>
</organism>
<dbReference type="SUPFAM" id="SSF52833">
    <property type="entry name" value="Thioredoxin-like"/>
    <property type="match status" value="1"/>
</dbReference>
<dbReference type="RefSeq" id="WP_145771437.1">
    <property type="nucleotide sequence ID" value="NZ_LR778301.1"/>
</dbReference>
<dbReference type="InterPro" id="IPR004879">
    <property type="entry name" value="Ssp411-like_TRX"/>
</dbReference>
<keyword evidence="3" id="KW-1185">Reference proteome</keyword>
<gene>
    <name evidence="2" type="ORF">DENOEST_0319</name>
</gene>
<dbReference type="SUPFAM" id="SSF48208">
    <property type="entry name" value="Six-hairpin glycosidases"/>
    <property type="match status" value="1"/>
</dbReference>
<evidence type="ECO:0000313" key="2">
    <source>
        <dbReference type="EMBL" id="CAB1367491.1"/>
    </source>
</evidence>
<sequence length="663" mass="73881">MANRLAAETSPYLRQHADNPVHWQPWDAAALAQARAEDKPILLSIGYSACHWCHVMAHECFEDPEVAALMNRLFINIKVDREERPDLDQIYQLAQQILTGQSGGWPLTMFLTPEGQPFYGGTYFPKQRRYGRPGLPELCENIAATYRQRDPEIRQQNAALREALENTLPSAGAVANLVDVPIAWLRNHLLNIHDSRDGGFGGAPKFPHAPDLALLLDRHVAHGDGEAGAAALLTLGRMARGGLYDQLGGGFFRYSVDERWEIPHFEKMLYDNGLLLGLYADAWAASGDPLFARAAEGIARWVMTEMQSPDGGYYAALDADSEGEEGKFYVWQREEVRALLDDGQWRVAAAHWGLDQPPNFENRHWHLKVAEPLAPGEEEALAAATRILLTARGERVPPGLDDKILTGWNALMIRGLVRAARVFDRSDWLASARRALEFIRQRLWQGDHLLATLRPGLPPLGAYLDDHAFLLEALLEMFQADFRSDDLDFARQLADALLERFEDREAGGLFFTAHDHETLIHRPKPGHDNATPSGNGVAARALQRLGHLCGEDRYLESARRILHLYQPQFAQQPAGMATFLDALEEALTPPRIIILGGPEAELRQWQRRLAAMFQAHTLILAPGTQPGLPEALQRPVTPRVNAWVCQGVSCLAPIADLAELITP</sequence>
<evidence type="ECO:0000313" key="3">
    <source>
        <dbReference type="Proteomes" id="UP000515733"/>
    </source>
</evidence>
<protein>
    <recommendedName>
        <fullName evidence="1">Spermatogenesis-associated protein 20-like TRX domain-containing protein</fullName>
    </recommendedName>
</protein>
<name>A0A6S6XNI2_9PROT</name>
<dbReference type="OrthoDB" id="9762614at2"/>
<dbReference type="Gene3D" id="1.50.10.10">
    <property type="match status" value="1"/>
</dbReference>
<feature type="domain" description="Spermatogenesis-associated protein 20-like TRX" evidence="1">
    <location>
        <begin position="3"/>
        <end position="164"/>
    </location>
</feature>
<dbReference type="InterPro" id="IPR008928">
    <property type="entry name" value="6-hairpin_glycosidase_sf"/>
</dbReference>
<accession>A0A6S6XNI2</accession>
<dbReference type="InterPro" id="IPR024705">
    <property type="entry name" value="Ssp411"/>
</dbReference>
<reference evidence="2 3" key="1">
    <citation type="submission" date="2020-03" db="EMBL/GenBank/DDBJ databases">
        <authorList>
            <consortium name="Genoscope - CEA"/>
            <person name="William W."/>
        </authorList>
    </citation>
    <scope>NUCLEOTIDE SEQUENCE [LARGE SCALE GENOMIC DNA]</scope>
    <source>
        <strain evidence="3">DSM 16959</strain>
    </source>
</reference>
<dbReference type="EMBL" id="LR778301">
    <property type="protein sequence ID" value="CAB1367491.1"/>
    <property type="molecule type" value="Genomic_DNA"/>
</dbReference>
<dbReference type="Pfam" id="PF03190">
    <property type="entry name" value="Thioredox_DsbH"/>
    <property type="match status" value="1"/>
</dbReference>
<dbReference type="PANTHER" id="PTHR42899:SF1">
    <property type="entry name" value="SPERMATOGENESIS-ASSOCIATED PROTEIN 20"/>
    <property type="match status" value="1"/>
</dbReference>
<dbReference type="AlphaFoldDB" id="A0A6S6XNI2"/>
<dbReference type="CDD" id="cd02955">
    <property type="entry name" value="SSP411"/>
    <property type="match status" value="1"/>
</dbReference>
<evidence type="ECO:0000259" key="1">
    <source>
        <dbReference type="Pfam" id="PF03190"/>
    </source>
</evidence>
<dbReference type="Gene3D" id="3.40.30.10">
    <property type="entry name" value="Glutaredoxin"/>
    <property type="match status" value="1"/>
</dbReference>